<organism evidence="1 2">
    <name type="scientific">Henosepilachna vigintioctopunctata</name>
    <dbReference type="NCBI Taxonomy" id="420089"/>
    <lineage>
        <taxon>Eukaryota</taxon>
        <taxon>Metazoa</taxon>
        <taxon>Ecdysozoa</taxon>
        <taxon>Arthropoda</taxon>
        <taxon>Hexapoda</taxon>
        <taxon>Insecta</taxon>
        <taxon>Pterygota</taxon>
        <taxon>Neoptera</taxon>
        <taxon>Endopterygota</taxon>
        <taxon>Coleoptera</taxon>
        <taxon>Polyphaga</taxon>
        <taxon>Cucujiformia</taxon>
        <taxon>Coccinelloidea</taxon>
        <taxon>Coccinellidae</taxon>
        <taxon>Epilachninae</taxon>
        <taxon>Epilachnini</taxon>
        <taxon>Henosepilachna</taxon>
    </lineage>
</organism>
<reference evidence="1 2" key="1">
    <citation type="submission" date="2023-03" db="EMBL/GenBank/DDBJ databases">
        <title>Genome insight into feeding habits of ladybird beetles.</title>
        <authorList>
            <person name="Li H.-S."/>
            <person name="Huang Y.-H."/>
            <person name="Pang H."/>
        </authorList>
    </citation>
    <scope>NUCLEOTIDE SEQUENCE [LARGE SCALE GENOMIC DNA]</scope>
    <source>
        <strain evidence="1">SYSU_2023b</strain>
        <tissue evidence="1">Whole body</tissue>
    </source>
</reference>
<evidence type="ECO:0000313" key="2">
    <source>
        <dbReference type="Proteomes" id="UP001431783"/>
    </source>
</evidence>
<dbReference type="Proteomes" id="UP001431783">
    <property type="component" value="Unassembled WGS sequence"/>
</dbReference>
<gene>
    <name evidence="1" type="ORF">WA026_003276</name>
</gene>
<name>A0AAW1TNF8_9CUCU</name>
<dbReference type="AlphaFoldDB" id="A0AAW1TNF8"/>
<dbReference type="EMBL" id="JARQZJ010000001">
    <property type="protein sequence ID" value="KAK9869522.1"/>
    <property type="molecule type" value="Genomic_DNA"/>
</dbReference>
<proteinExistence type="predicted"/>
<sequence length="131" mass="15235">MRRMFSRYFITFDLIFFYTLSIDIYINGTTPESSEATASRLVCYDTDKFNPDQREGQKQCEYDDSCVRYRTKGEDYQIMKNSLKCGTKTACEAKGKEKKSKNPNIEYQILGCNHRPAFEMGRACEITLQKA</sequence>
<protein>
    <recommendedName>
        <fullName evidence="3">Secreted protein</fullName>
    </recommendedName>
</protein>
<evidence type="ECO:0008006" key="3">
    <source>
        <dbReference type="Google" id="ProtNLM"/>
    </source>
</evidence>
<evidence type="ECO:0000313" key="1">
    <source>
        <dbReference type="EMBL" id="KAK9869522.1"/>
    </source>
</evidence>
<accession>A0AAW1TNF8</accession>
<keyword evidence="2" id="KW-1185">Reference proteome</keyword>
<comment type="caution">
    <text evidence="1">The sequence shown here is derived from an EMBL/GenBank/DDBJ whole genome shotgun (WGS) entry which is preliminary data.</text>
</comment>